<accession>A0ABX8DMT6</accession>
<dbReference type="PANTHER" id="PTHR30265:SF7">
    <property type="entry name" value="TRANSCRIPTION ANTITERMINATION PROTEIN RFAH"/>
    <property type="match status" value="1"/>
</dbReference>
<keyword evidence="2" id="KW-0805">Transcription regulation</keyword>
<feature type="domain" description="NusG-like N-terminal" evidence="4">
    <location>
        <begin position="4"/>
        <end position="102"/>
    </location>
</feature>
<dbReference type="InterPro" id="IPR043425">
    <property type="entry name" value="NusG-like"/>
</dbReference>
<evidence type="ECO:0000313" key="6">
    <source>
        <dbReference type="Proteomes" id="UP000678154"/>
    </source>
</evidence>
<dbReference type="NCBIfam" id="NF006534">
    <property type="entry name" value="PRK09014.1"/>
    <property type="match status" value="1"/>
</dbReference>
<dbReference type="CDD" id="cd09892">
    <property type="entry name" value="NGN_SP_RfaH"/>
    <property type="match status" value="1"/>
</dbReference>
<keyword evidence="1" id="KW-0889">Transcription antitermination</keyword>
<organism evidence="5 6">
    <name type="scientific">Pseudomonas qingdaonensis</name>
    <dbReference type="NCBI Taxonomy" id="2056231"/>
    <lineage>
        <taxon>Bacteria</taxon>
        <taxon>Pseudomonadati</taxon>
        <taxon>Pseudomonadota</taxon>
        <taxon>Gammaproteobacteria</taxon>
        <taxon>Pseudomonadales</taxon>
        <taxon>Pseudomonadaceae</taxon>
        <taxon>Pseudomonas</taxon>
    </lineage>
</organism>
<keyword evidence="3" id="KW-0804">Transcription</keyword>
<evidence type="ECO:0000313" key="5">
    <source>
        <dbReference type="EMBL" id="QVL17621.1"/>
    </source>
</evidence>
<dbReference type="InterPro" id="IPR008991">
    <property type="entry name" value="Translation_prot_SH3-like_sf"/>
</dbReference>
<evidence type="ECO:0000259" key="4">
    <source>
        <dbReference type="SMART" id="SM00738"/>
    </source>
</evidence>
<dbReference type="SUPFAM" id="SSF50104">
    <property type="entry name" value="Translation proteins SH3-like domain"/>
    <property type="match status" value="1"/>
</dbReference>
<dbReference type="PANTHER" id="PTHR30265">
    <property type="entry name" value="RHO-INTERACTING TRANSCRIPTION TERMINATION FACTOR NUSG"/>
    <property type="match status" value="1"/>
</dbReference>
<protein>
    <submittedName>
        <fullName evidence="5">Transcription/translation regulatory transformer protein RfaH</fullName>
    </submittedName>
</protein>
<gene>
    <name evidence="5" type="primary">rfaH</name>
    <name evidence="5" type="ORF">KH389_19820</name>
</gene>
<evidence type="ECO:0000256" key="2">
    <source>
        <dbReference type="ARBA" id="ARBA00023015"/>
    </source>
</evidence>
<dbReference type="InterPro" id="IPR006645">
    <property type="entry name" value="NGN-like_dom"/>
</dbReference>
<dbReference type="SMART" id="SM00738">
    <property type="entry name" value="NGN"/>
    <property type="match status" value="1"/>
</dbReference>
<sequence length="162" mass="18090">MIPQKNWYLVHCKPRQDERAEENLARQGYVCARPICTRERISRGKRHTVAESLFPGYLFIQMADESSWAPLRSTRGVSRVVSFGGRPLAVGDELVARLQEQAGGHSFANVQIGENVRIIEGSFSALDAIFMAMDGEERVVLLIDLLSRQQQVSLPLASVSAY</sequence>
<reference evidence="5 6" key="1">
    <citation type="journal article" date="2016" name="J. Hazard. Mater.">
        <title>A newly isolated Pseudomonas putida S-1 strain for batch-mode-propanethiol degradation and continuous treatment of propanethiol-containing waste gas.</title>
        <authorList>
            <person name="Chen D.Z."/>
            <person name="Sun Y.M."/>
            <person name="Han L.M."/>
            <person name="Chen J."/>
            <person name="Ye J.X."/>
            <person name="Chen J.M."/>
        </authorList>
    </citation>
    <scope>NUCLEOTIDE SEQUENCE [LARGE SCALE GENOMIC DNA]</scope>
    <source>
        <strain evidence="5 6">S-1</strain>
    </source>
</reference>
<keyword evidence="6" id="KW-1185">Reference proteome</keyword>
<dbReference type="Proteomes" id="UP000678154">
    <property type="component" value="Chromosome"/>
</dbReference>
<dbReference type="RefSeq" id="WP_081315143.1">
    <property type="nucleotide sequence ID" value="NZ_CP074676.1"/>
</dbReference>
<dbReference type="Gene3D" id="3.30.70.940">
    <property type="entry name" value="NusG, N-terminal domain"/>
    <property type="match status" value="1"/>
</dbReference>
<evidence type="ECO:0000256" key="3">
    <source>
        <dbReference type="ARBA" id="ARBA00023163"/>
    </source>
</evidence>
<dbReference type="SUPFAM" id="SSF82679">
    <property type="entry name" value="N-utilization substance G protein NusG, N-terminal domain"/>
    <property type="match status" value="1"/>
</dbReference>
<dbReference type="GeneID" id="87482524"/>
<dbReference type="InterPro" id="IPR010215">
    <property type="entry name" value="Transcription_antiterm_RfaH"/>
</dbReference>
<dbReference type="Pfam" id="PF02357">
    <property type="entry name" value="NusG"/>
    <property type="match status" value="1"/>
</dbReference>
<name>A0ABX8DMT6_9PSED</name>
<dbReference type="EMBL" id="CP074676">
    <property type="protein sequence ID" value="QVL17621.1"/>
    <property type="molecule type" value="Genomic_DNA"/>
</dbReference>
<proteinExistence type="predicted"/>
<dbReference type="NCBIfam" id="TIGR01955">
    <property type="entry name" value="RfaH"/>
    <property type="match status" value="1"/>
</dbReference>
<dbReference type="CDD" id="cd06091">
    <property type="entry name" value="KOW_NusG"/>
    <property type="match status" value="1"/>
</dbReference>
<evidence type="ECO:0000256" key="1">
    <source>
        <dbReference type="ARBA" id="ARBA00022814"/>
    </source>
</evidence>
<dbReference type="InterPro" id="IPR036735">
    <property type="entry name" value="NGN_dom_sf"/>
</dbReference>